<dbReference type="Pfam" id="PF01618">
    <property type="entry name" value="MotA_ExbB"/>
    <property type="match status" value="1"/>
</dbReference>
<keyword evidence="6" id="KW-0813">Transport</keyword>
<evidence type="ECO:0000259" key="11">
    <source>
        <dbReference type="Pfam" id="PF01618"/>
    </source>
</evidence>
<name>E1SNE1_FERBD</name>
<comment type="similarity">
    <text evidence="6">Belongs to the exbB/tolQ family.</text>
</comment>
<dbReference type="AlphaFoldDB" id="E1SNE1"/>
<evidence type="ECO:0000256" key="7">
    <source>
        <dbReference type="SAM" id="Coils"/>
    </source>
</evidence>
<feature type="transmembrane region" description="Helical" evidence="9">
    <location>
        <begin position="343"/>
        <end position="361"/>
    </location>
</feature>
<gene>
    <name evidence="12" type="ordered locus">Fbal_1421</name>
</gene>
<dbReference type="PANTHER" id="PTHR30625">
    <property type="entry name" value="PROTEIN TOLQ"/>
    <property type="match status" value="1"/>
</dbReference>
<keyword evidence="4 9" id="KW-1133">Transmembrane helix</keyword>
<dbReference type="InterPro" id="IPR050790">
    <property type="entry name" value="ExbB/TolQ_transport"/>
</dbReference>
<dbReference type="RefSeq" id="WP_013344931.1">
    <property type="nucleotide sequence ID" value="NC_014541.1"/>
</dbReference>
<feature type="domain" description="MotA/TolQ/ExbB proton channel" evidence="11">
    <location>
        <begin position="299"/>
        <end position="418"/>
    </location>
</feature>
<feature type="coiled-coil region" evidence="7">
    <location>
        <begin position="52"/>
        <end position="79"/>
    </location>
</feature>
<dbReference type="GO" id="GO:0017038">
    <property type="term" value="P:protein import"/>
    <property type="evidence" value="ECO:0007669"/>
    <property type="project" value="TreeGrafter"/>
</dbReference>
<keyword evidence="13" id="KW-1185">Reference proteome</keyword>
<keyword evidence="10" id="KW-0732">Signal</keyword>
<dbReference type="PANTHER" id="PTHR30625:SF11">
    <property type="entry name" value="MOTA_TOLQ_EXBB PROTON CHANNEL DOMAIN-CONTAINING PROTEIN"/>
    <property type="match status" value="1"/>
</dbReference>
<dbReference type="Proteomes" id="UP000006683">
    <property type="component" value="Chromosome"/>
</dbReference>
<feature type="region of interest" description="Disordered" evidence="8">
    <location>
        <begin position="33"/>
        <end position="52"/>
    </location>
</feature>
<evidence type="ECO:0000313" key="13">
    <source>
        <dbReference type="Proteomes" id="UP000006683"/>
    </source>
</evidence>
<dbReference type="HOGENOM" id="CLU_047225_1_0_6"/>
<dbReference type="InterPro" id="IPR002898">
    <property type="entry name" value="MotA_ExbB_proton_chnl"/>
</dbReference>
<feature type="transmembrane region" description="Helical" evidence="9">
    <location>
        <begin position="381"/>
        <end position="406"/>
    </location>
</feature>
<evidence type="ECO:0000256" key="1">
    <source>
        <dbReference type="ARBA" id="ARBA00004651"/>
    </source>
</evidence>
<protein>
    <submittedName>
        <fullName evidence="12">MotA/TolQ/ExbB proton channel</fullName>
    </submittedName>
</protein>
<keyword evidence="2" id="KW-1003">Cell membrane</keyword>
<dbReference type="GO" id="GO:0005886">
    <property type="term" value="C:plasma membrane"/>
    <property type="evidence" value="ECO:0007669"/>
    <property type="project" value="UniProtKB-SubCell"/>
</dbReference>
<feature type="compositionally biased region" description="Basic and acidic residues" evidence="8">
    <location>
        <begin position="33"/>
        <end position="48"/>
    </location>
</feature>
<evidence type="ECO:0000256" key="3">
    <source>
        <dbReference type="ARBA" id="ARBA00022692"/>
    </source>
</evidence>
<dbReference type="EMBL" id="CP002209">
    <property type="protein sequence ID" value="ADN75625.1"/>
    <property type="molecule type" value="Genomic_DNA"/>
</dbReference>
<dbReference type="GeneID" id="67181640"/>
<evidence type="ECO:0000256" key="6">
    <source>
        <dbReference type="RuleBase" id="RU004057"/>
    </source>
</evidence>
<keyword evidence="5 9" id="KW-0472">Membrane</keyword>
<keyword evidence="7" id="KW-0175">Coiled coil</keyword>
<dbReference type="STRING" id="550540.Fbal_1421"/>
<feature type="transmembrane region" description="Helical" evidence="9">
    <location>
        <begin position="256"/>
        <end position="280"/>
    </location>
</feature>
<keyword evidence="6" id="KW-0653">Protein transport</keyword>
<dbReference type="InterPro" id="IPR017270">
    <property type="entry name" value="MotA/TolQ/ExbB-rel"/>
</dbReference>
<evidence type="ECO:0000256" key="4">
    <source>
        <dbReference type="ARBA" id="ARBA00022989"/>
    </source>
</evidence>
<keyword evidence="3 9" id="KW-0812">Transmembrane</keyword>
<evidence type="ECO:0000256" key="10">
    <source>
        <dbReference type="SAM" id="SignalP"/>
    </source>
</evidence>
<dbReference type="KEGG" id="fbl:Fbal_1421"/>
<evidence type="ECO:0000313" key="12">
    <source>
        <dbReference type="EMBL" id="ADN75625.1"/>
    </source>
</evidence>
<sequence length="435" mass="46493">MRRLTQTAVTAAMLLLSAHTLANTDMVERSAEARAAEASHNAQRESRHQASAAEVEAQLKQQMAALKALKAEVAALSDTFSDNERALSEKETELTLATGALGEVYGVVRQVGGELSAELERGPLALTAPERIEQAQAMARADRLPELAQLQALPAIMMADIRDGAAIQPVTLPLAQTDGKIAEAQLWRIGPFNLLSEQGFAQVDTARGLATLYPRQPDFMLPGQGNALVIDPAMGELLDQYQQTPTLSQRLAQGGLVGQVILVLLAIGALIALVRAAVLLRSQLAINKQLKQREANDNNPLGRILKVYHAQKHHNLETLELKLLEAIVNEQQGLEKGLSMLKLMAAIAPMLGLLGTVTGMIETFQVITQYGNGDPKVMAGGISMALVTTVLGLVAAMPLLLAHNLLSTRVTVIRSLLEKESIALVAAHADGESKA</sequence>
<evidence type="ECO:0000256" key="8">
    <source>
        <dbReference type="SAM" id="MobiDB-lite"/>
    </source>
</evidence>
<dbReference type="OrthoDB" id="4045at2"/>
<comment type="subcellular location">
    <subcellularLocation>
        <location evidence="1">Cell membrane</location>
        <topology evidence="1">Multi-pass membrane protein</topology>
    </subcellularLocation>
    <subcellularLocation>
        <location evidence="6">Membrane</location>
        <topology evidence="6">Multi-pass membrane protein</topology>
    </subcellularLocation>
</comment>
<proteinExistence type="inferred from homology"/>
<evidence type="ECO:0000256" key="2">
    <source>
        <dbReference type="ARBA" id="ARBA00022475"/>
    </source>
</evidence>
<evidence type="ECO:0000256" key="5">
    <source>
        <dbReference type="ARBA" id="ARBA00023136"/>
    </source>
</evidence>
<feature type="chain" id="PRO_5003151506" evidence="10">
    <location>
        <begin position="23"/>
        <end position="435"/>
    </location>
</feature>
<dbReference type="eggNOG" id="COG0811">
    <property type="taxonomic scope" value="Bacteria"/>
</dbReference>
<accession>E1SNE1</accession>
<organism evidence="12 13">
    <name type="scientific">Ferrimonas balearica (strain DSM 9799 / CCM 4581 / KCTC 23876 / PAT)</name>
    <dbReference type="NCBI Taxonomy" id="550540"/>
    <lineage>
        <taxon>Bacteria</taxon>
        <taxon>Pseudomonadati</taxon>
        <taxon>Pseudomonadota</taxon>
        <taxon>Gammaproteobacteria</taxon>
        <taxon>Alteromonadales</taxon>
        <taxon>Ferrimonadaceae</taxon>
        <taxon>Ferrimonas</taxon>
    </lineage>
</organism>
<feature type="signal peptide" evidence="10">
    <location>
        <begin position="1"/>
        <end position="22"/>
    </location>
</feature>
<dbReference type="PIRSF" id="PIRSF037714">
    <property type="entry name" value="TolR"/>
    <property type="match status" value="1"/>
</dbReference>
<reference evidence="12 13" key="1">
    <citation type="journal article" date="2010" name="Stand. Genomic Sci.">
        <title>Complete genome sequence of Ferrimonas balearica type strain (PAT).</title>
        <authorList>
            <person name="Nolan M."/>
            <person name="Sikorski J."/>
            <person name="Davenport K."/>
            <person name="Lucas S."/>
            <person name="Glavina Del Rio T."/>
            <person name="Tice H."/>
            <person name="Cheng J."/>
            <person name="Goodwin L."/>
            <person name="Pitluck S."/>
            <person name="Liolios K."/>
            <person name="Ivanova N."/>
            <person name="Mavromatis K."/>
            <person name="Ovchinnikova G."/>
            <person name="Pati A."/>
            <person name="Chen A."/>
            <person name="Palaniappan K."/>
            <person name="Land M."/>
            <person name="Hauser L."/>
            <person name="Chang Y."/>
            <person name="Jeffries C."/>
            <person name="Tapia R."/>
            <person name="Brettin T."/>
            <person name="Detter J."/>
            <person name="Han C."/>
            <person name="Yasawong M."/>
            <person name="Rohde M."/>
            <person name="Tindall B."/>
            <person name="Goker M."/>
            <person name="Woyke T."/>
            <person name="Bristow J."/>
            <person name="Eisen J."/>
            <person name="Markowitz V."/>
            <person name="Hugenholtz P."/>
            <person name="Kyrpides N."/>
            <person name="Klenk H."/>
            <person name="Lapidus A."/>
        </authorList>
    </citation>
    <scope>NUCLEOTIDE SEQUENCE [LARGE SCALE GENOMIC DNA]</scope>
    <source>
        <strain evidence="13">DSM 9799 / CCM 4581 / KCTC 23876 / PAT</strain>
    </source>
</reference>
<evidence type="ECO:0000256" key="9">
    <source>
        <dbReference type="SAM" id="Phobius"/>
    </source>
</evidence>